<sequence>MALIVLPQHSKLLSHQEQPKWVCQVHGLEHLNGLGKRNGSPKGNSHDPSPCIDQGEFKFGWHTLTVGFNNETSTFQAYLKQEVVNSIGVKAVIPSQ</sequence>
<comment type="caution">
    <text evidence="1">The sequence shown here is derived from an EMBL/GenBank/DDBJ whole genome shotgun (WGS) entry which is preliminary data.</text>
</comment>
<gene>
    <name evidence="1" type="ORF">PCASD_00003</name>
</gene>
<protein>
    <submittedName>
        <fullName evidence="1">Uncharacterized protein</fullName>
    </submittedName>
</protein>
<dbReference type="AlphaFoldDB" id="A0A2N5VR13"/>
<accession>A0A2N5VR13</accession>
<evidence type="ECO:0000313" key="1">
    <source>
        <dbReference type="EMBL" id="PLW52390.1"/>
    </source>
</evidence>
<dbReference type="Proteomes" id="UP000235392">
    <property type="component" value="Unassembled WGS sequence"/>
</dbReference>
<proteinExistence type="predicted"/>
<evidence type="ECO:0000313" key="2">
    <source>
        <dbReference type="Proteomes" id="UP000235392"/>
    </source>
</evidence>
<reference evidence="1 2" key="1">
    <citation type="submission" date="2017-11" db="EMBL/GenBank/DDBJ databases">
        <title>De novo assembly and phasing of dikaryotic genomes from two isolates of Puccinia coronata f. sp. avenae, the causal agent of oat crown rust.</title>
        <authorList>
            <person name="Miller M.E."/>
            <person name="Zhang Y."/>
            <person name="Omidvar V."/>
            <person name="Sperschneider J."/>
            <person name="Schwessinger B."/>
            <person name="Raley C."/>
            <person name="Palmer J.M."/>
            <person name="Garnica D."/>
            <person name="Upadhyaya N."/>
            <person name="Rathjen J."/>
            <person name="Taylor J.M."/>
            <person name="Park R.F."/>
            <person name="Dodds P.N."/>
            <person name="Hirsch C.D."/>
            <person name="Kianian S.F."/>
            <person name="Figueroa M."/>
        </authorList>
    </citation>
    <scope>NUCLEOTIDE SEQUENCE [LARGE SCALE GENOMIC DNA]</scope>
    <source>
        <strain evidence="1">12SD80</strain>
    </source>
</reference>
<dbReference type="EMBL" id="PGCI01000001">
    <property type="protein sequence ID" value="PLW52390.1"/>
    <property type="molecule type" value="Genomic_DNA"/>
</dbReference>
<name>A0A2N5VR13_9BASI</name>
<organism evidence="1 2">
    <name type="scientific">Puccinia coronata f. sp. avenae</name>
    <dbReference type="NCBI Taxonomy" id="200324"/>
    <lineage>
        <taxon>Eukaryota</taxon>
        <taxon>Fungi</taxon>
        <taxon>Dikarya</taxon>
        <taxon>Basidiomycota</taxon>
        <taxon>Pucciniomycotina</taxon>
        <taxon>Pucciniomycetes</taxon>
        <taxon>Pucciniales</taxon>
        <taxon>Pucciniaceae</taxon>
        <taxon>Puccinia</taxon>
    </lineage>
</organism>